<gene>
    <name evidence="1" type="ORF">DEAC_c39840</name>
</gene>
<protein>
    <submittedName>
        <fullName evidence="1">Uncharacterized protein</fullName>
    </submittedName>
</protein>
<evidence type="ECO:0000313" key="2">
    <source>
        <dbReference type="Proteomes" id="UP000036356"/>
    </source>
</evidence>
<dbReference type="InterPro" id="IPR045352">
    <property type="entry name" value="DUF6530"/>
</dbReference>
<dbReference type="Pfam" id="PF20140">
    <property type="entry name" value="DUF6530"/>
    <property type="match status" value="1"/>
</dbReference>
<dbReference type="STRING" id="476652.DEAC_c39840"/>
<organism evidence="1 2">
    <name type="scientific">Desulfosporosinus acididurans</name>
    <dbReference type="NCBI Taxonomy" id="476652"/>
    <lineage>
        <taxon>Bacteria</taxon>
        <taxon>Bacillati</taxon>
        <taxon>Bacillota</taxon>
        <taxon>Clostridia</taxon>
        <taxon>Eubacteriales</taxon>
        <taxon>Desulfitobacteriaceae</taxon>
        <taxon>Desulfosporosinus</taxon>
    </lineage>
</organism>
<reference evidence="1 2" key="1">
    <citation type="submission" date="2015-06" db="EMBL/GenBank/DDBJ databases">
        <title>Draft genome of the moderately acidophilic sulfate reducer Candidatus Desulfosporosinus acididurans strain M1.</title>
        <authorList>
            <person name="Poehlein A."/>
            <person name="Petzsch P."/>
            <person name="Johnson B.D."/>
            <person name="Schloemann M."/>
            <person name="Daniel R."/>
            <person name="Muehling M."/>
        </authorList>
    </citation>
    <scope>NUCLEOTIDE SEQUENCE [LARGE SCALE GENOMIC DNA]</scope>
    <source>
        <strain evidence="1 2">M1</strain>
    </source>
</reference>
<keyword evidence="2" id="KW-1185">Reference proteome</keyword>
<sequence length="154" mass="17842">MNKDIVMIADQYDRIDGRNAYKSDIKRLTLGAPTLESNKNMQIAVQIWKQEANGELELSAELPIHQVIDLMIFLSRTLMYFREAYRLPLLYDPEKPIVERIGVQGGVMPIAVYTENPNIDEDIQKFSQALSDLGELNGERLRVLSRIFEEMEYY</sequence>
<accession>A0A0J1FKX8</accession>
<comment type="caution">
    <text evidence="1">The sequence shown here is derived from an EMBL/GenBank/DDBJ whole genome shotgun (WGS) entry which is preliminary data.</text>
</comment>
<dbReference type="EMBL" id="LDZY01000017">
    <property type="protein sequence ID" value="KLU64169.1"/>
    <property type="molecule type" value="Genomic_DNA"/>
</dbReference>
<dbReference type="RefSeq" id="WP_047811749.1">
    <property type="nucleotide sequence ID" value="NZ_LDZY01000017.1"/>
</dbReference>
<dbReference type="AlphaFoldDB" id="A0A0J1FKX8"/>
<dbReference type="Proteomes" id="UP000036356">
    <property type="component" value="Unassembled WGS sequence"/>
</dbReference>
<dbReference type="PATRIC" id="fig|476652.3.peg.4220"/>
<name>A0A0J1FKX8_9FIRM</name>
<proteinExistence type="predicted"/>
<evidence type="ECO:0000313" key="1">
    <source>
        <dbReference type="EMBL" id="KLU64169.1"/>
    </source>
</evidence>